<keyword evidence="2" id="KW-1185">Reference proteome</keyword>
<dbReference type="EMBL" id="JAHYIQ010000006">
    <property type="protein sequence ID" value="KAK1130877.1"/>
    <property type="molecule type" value="Genomic_DNA"/>
</dbReference>
<name>A0AA40G4L8_9HYME</name>
<sequence length="93" mass="9985">MTSLGNSSISLTGRLFSSGYGTSLLRSGSKHLGNSSGLGLRSSFNIPGRHFSRFKLEPGLRSSTRSLYKSSSLSRSLSCLKKLETVNVMGLKN</sequence>
<reference evidence="1" key="1">
    <citation type="submission" date="2021-10" db="EMBL/GenBank/DDBJ databases">
        <title>Melipona bicolor Genome sequencing and assembly.</title>
        <authorList>
            <person name="Araujo N.S."/>
            <person name="Arias M.C."/>
        </authorList>
    </citation>
    <scope>NUCLEOTIDE SEQUENCE</scope>
    <source>
        <strain evidence="1">USP_2M_L1-L4_2017</strain>
        <tissue evidence="1">Whole body</tissue>
    </source>
</reference>
<proteinExistence type="predicted"/>
<evidence type="ECO:0000313" key="1">
    <source>
        <dbReference type="EMBL" id="KAK1130877.1"/>
    </source>
</evidence>
<evidence type="ECO:0000313" key="2">
    <source>
        <dbReference type="Proteomes" id="UP001177670"/>
    </source>
</evidence>
<dbReference type="AlphaFoldDB" id="A0AA40G4L8"/>
<dbReference type="Proteomes" id="UP001177670">
    <property type="component" value="Unassembled WGS sequence"/>
</dbReference>
<accession>A0AA40G4L8</accession>
<protein>
    <submittedName>
        <fullName evidence="1">Uncharacterized protein</fullName>
    </submittedName>
</protein>
<gene>
    <name evidence="1" type="ORF">K0M31_017181</name>
</gene>
<organism evidence="1 2">
    <name type="scientific">Melipona bicolor</name>
    <dbReference type="NCBI Taxonomy" id="60889"/>
    <lineage>
        <taxon>Eukaryota</taxon>
        <taxon>Metazoa</taxon>
        <taxon>Ecdysozoa</taxon>
        <taxon>Arthropoda</taxon>
        <taxon>Hexapoda</taxon>
        <taxon>Insecta</taxon>
        <taxon>Pterygota</taxon>
        <taxon>Neoptera</taxon>
        <taxon>Endopterygota</taxon>
        <taxon>Hymenoptera</taxon>
        <taxon>Apocrita</taxon>
        <taxon>Aculeata</taxon>
        <taxon>Apoidea</taxon>
        <taxon>Anthophila</taxon>
        <taxon>Apidae</taxon>
        <taxon>Melipona</taxon>
    </lineage>
</organism>
<comment type="caution">
    <text evidence="1">The sequence shown here is derived from an EMBL/GenBank/DDBJ whole genome shotgun (WGS) entry which is preliminary data.</text>
</comment>